<protein>
    <submittedName>
        <fullName evidence="2">Uncharacterized protein</fullName>
    </submittedName>
</protein>
<feature type="transmembrane region" description="Helical" evidence="1">
    <location>
        <begin position="12"/>
        <end position="33"/>
    </location>
</feature>
<dbReference type="GeneID" id="10668555"/>
<keyword evidence="1" id="KW-0812">Transmembrane</keyword>
<evidence type="ECO:0000313" key="2">
    <source>
        <dbReference type="EMBL" id="AEG18073.1"/>
    </source>
</evidence>
<dbReference type="Proteomes" id="UP000009231">
    <property type="component" value="Chromosome"/>
</dbReference>
<dbReference type="KEGG" id="mew:MSWAN_1052"/>
<reference evidence="2 3" key="1">
    <citation type="journal article" date="2014" name="Int. J. Syst. Evol. Microbiol.">
        <title>Methanobacterium paludis sp. nov. and a novel strain of Methanobacterium lacus isolated from northern peatlands.</title>
        <authorList>
            <person name="Cadillo-Quiroz H."/>
            <person name="Brauer S.L."/>
            <person name="Goodson N."/>
            <person name="Yavitt J.B."/>
            <person name="Zinder S.H."/>
        </authorList>
    </citation>
    <scope>NUCLEOTIDE SEQUENCE [LARGE SCALE GENOMIC DNA]</scope>
    <source>
        <strain evidence="3">DSM 25820 / JCM 18151 / SWAN1</strain>
    </source>
</reference>
<keyword evidence="1" id="KW-1133">Transmembrane helix</keyword>
<evidence type="ECO:0000313" key="3">
    <source>
        <dbReference type="Proteomes" id="UP000009231"/>
    </source>
</evidence>
<dbReference type="RefSeq" id="WP_013825575.1">
    <property type="nucleotide sequence ID" value="NC_015574.1"/>
</dbReference>
<dbReference type="EMBL" id="CP002772">
    <property type="protein sequence ID" value="AEG18073.1"/>
    <property type="molecule type" value="Genomic_DNA"/>
</dbReference>
<sequence>MGIIRRDSRGYALSLDLLLALIPLTIILGMVGADMDNMLYNVQDTVFRSSMDRVATDTVNALVSTSGTPLDWEKSPVTSSTVIGLAYYDINNRPIESSLSASKFTAAKVNFDTQGNNSALQKMVGTNYGLFVNVMTVNGNQQIGTIGTQPDSNVKDIVRLERIVILSKYGSISSLKNLGAYIPYTVPAFNTSYNSTQNYDYWILMAPSSNNQMFTAATVNVNNNPIAFSADNITTAFKINDYLSADSSNPDRQSSNLLTLVNCTGIPSSSMNFYIVQTPTNVSSTDVTPDTVVPKTCRFVFYLWTK</sequence>
<dbReference type="eggNOG" id="arCOG07613">
    <property type="taxonomic scope" value="Archaea"/>
</dbReference>
<keyword evidence="1" id="KW-0472">Membrane</keyword>
<dbReference type="AlphaFoldDB" id="F6D3S9"/>
<proteinExistence type="predicted"/>
<dbReference type="HOGENOM" id="CLU_985567_0_0_2"/>
<name>F6D3S9_METPW</name>
<keyword evidence="3" id="KW-1185">Reference proteome</keyword>
<gene>
    <name evidence="2" type="ordered locus">MSWAN_1052</name>
</gene>
<evidence type="ECO:0000256" key="1">
    <source>
        <dbReference type="SAM" id="Phobius"/>
    </source>
</evidence>
<dbReference type="STRING" id="868131.MSWAN_1052"/>
<dbReference type="OrthoDB" id="70833at2157"/>
<accession>F6D3S9</accession>
<organism evidence="2 3">
    <name type="scientific">Methanobacterium paludis (strain DSM 25820 / JCM 18151 / SWAN1)</name>
    <dbReference type="NCBI Taxonomy" id="868131"/>
    <lineage>
        <taxon>Archaea</taxon>
        <taxon>Methanobacteriati</taxon>
        <taxon>Methanobacteriota</taxon>
        <taxon>Methanomada group</taxon>
        <taxon>Methanobacteria</taxon>
        <taxon>Methanobacteriales</taxon>
        <taxon>Methanobacteriaceae</taxon>
        <taxon>Methanobacterium</taxon>
    </lineage>
</organism>